<dbReference type="OrthoDB" id="96333at2157"/>
<proteinExistence type="predicted"/>
<evidence type="ECO:0000313" key="1">
    <source>
        <dbReference type="EMBL" id="ASJ07087.1"/>
    </source>
</evidence>
<dbReference type="Proteomes" id="UP000197418">
    <property type="component" value="Chromosome"/>
</dbReference>
<accession>A0A218P8I9</accession>
<evidence type="ECO:0000313" key="2">
    <source>
        <dbReference type="Proteomes" id="UP000197418"/>
    </source>
</evidence>
<organism evidence="1 2">
    <name type="scientific">Thermococcus pacificus</name>
    <dbReference type="NCBI Taxonomy" id="71998"/>
    <lineage>
        <taxon>Archaea</taxon>
        <taxon>Methanobacteriati</taxon>
        <taxon>Methanobacteriota</taxon>
        <taxon>Thermococci</taxon>
        <taxon>Thermococcales</taxon>
        <taxon>Thermococcaceae</taxon>
        <taxon>Thermococcus</taxon>
    </lineage>
</organism>
<name>A0A218P8I9_9EURY</name>
<sequence length="1061" mass="124383">MEKYRFDEKGRFVIEDYNRLRPFASFLPGIAGKKGIPMWVFYVNRGQCVSSFGVQDKDHPIMEFNSAIRAYQTVRTLGFRTFIKLPDEGVAYEAFTPSEGRVKQRMYIGRNELEIEEINKDLGLKINVLYYTLPGERIPALIRRVRIRNISDSPKRIELLDGMPMIIPYGVNDYVIKHMNTLVKAWMEVYNLDKKMPFFKLKSSTEDVPKVTELTEGTFYISLVKKGETSELVRPIVDPDIVFGTDSSLISPENFIRKPLGELASEKQVTFNKIPSAFTPLETELMPGEEVKIHSVIGYVPHIALLEEYEKKFASEEYLEKKYLENSEIIEEVVEDIWTQTASKLFDEYSKQCYLDNVLRGGYPLLLEEENPFVYYIYLRKHGDQERDYNYFVLVPEYYSTGNGNFRDVNQNRRENVFFHPEIRDYDIKFFMNLIQADGYNPLVINGVKYRLKTERTDFLKELVDNPEPLEEFLREPFTPGRLMMFVEEKGIELKVSEEEFLRRVLEHCEEEVDAVHGEGYWCDHWTYNLDLIESYLGVYPEKKRELLFEDYSYTYYDNAMVVLPRSKRYVLENGRVRQYNSLVEDKEKKALIESRKEYRHLMRTANGRGEVYRTNLITKLLNLAFIKFATLDPAGMGIEMEAGKPGWYDALNGLPGLFGSSVGEAAELVRLFEFLIDSLEEFPDIELRIPVEVWELFEEEARLVEEYNRREDEDRDHRLWESLSELRERYRDRTRLGFDGKEVEVKARELLDGLKLLRDKLRAGLERAIEENSGIMPMYFYYEPVEYEVNEKGEIRILKFEQKRMPLFLEGAVKQFKIFRNDRELLKEVYKKVKESDLYDKKLKMYKLNASLKDQPIEIGRARAFTPGWLENESIWLHMEYKYMLELIRSGLYEEFYEDFRNVIVAFLDPAVYGRSPLENTSFIVSSAYPDESLHGAGFYARLTGANAEFLSIWKNMFIGEKPFDIENGELVLSFRPALPGWLFDEEGKVSFKLFSRCRVTYHNPAKVDTWKLDLGKARILLHLDDGRKVEVEGNKVRGELARAVRDGKVASIDVYFPAS</sequence>
<dbReference type="AlphaFoldDB" id="A0A218P8I9"/>
<dbReference type="EMBL" id="CP015102">
    <property type="protein sequence ID" value="ASJ07087.1"/>
    <property type="molecule type" value="Genomic_DNA"/>
</dbReference>
<reference evidence="1 2" key="1">
    <citation type="submission" date="2016-04" db="EMBL/GenBank/DDBJ databases">
        <title>Complete genome sequence of Thermococcus pacificus type strain P4.</title>
        <authorList>
            <person name="Oger P.M."/>
        </authorList>
    </citation>
    <scope>NUCLEOTIDE SEQUENCE [LARGE SCALE GENOMIC DNA]</scope>
    <source>
        <strain evidence="1 2">P-4</strain>
    </source>
</reference>
<gene>
    <name evidence="1" type="ORF">A3L08_07000</name>
</gene>
<dbReference type="InterPro" id="IPR008928">
    <property type="entry name" value="6-hairpin_glycosidase_sf"/>
</dbReference>
<keyword evidence="2" id="KW-1185">Reference proteome</keyword>
<dbReference type="GO" id="GO:0005975">
    <property type="term" value="P:carbohydrate metabolic process"/>
    <property type="evidence" value="ECO:0007669"/>
    <property type="project" value="InterPro"/>
</dbReference>
<protein>
    <submittedName>
        <fullName evidence="1">Cellobiose phosphorylase</fullName>
    </submittedName>
</protein>
<dbReference type="SUPFAM" id="SSF48208">
    <property type="entry name" value="Six-hairpin glycosidases"/>
    <property type="match status" value="1"/>
</dbReference>
<dbReference type="KEGG" id="tpaf:A3L08_07000"/>